<protein>
    <submittedName>
        <fullName evidence="1">Uncharacterized protein</fullName>
    </submittedName>
</protein>
<reference evidence="1 2" key="1">
    <citation type="journal article" date="2017" name="Front. Microbiol.">
        <title>Genomics reveals a unique clone of Burkholderia cenocepacia harbouring an actively excising novel genomic island.</title>
        <authorList>
            <person name="Patil P."/>
            <person name="Mali S."/>
            <person name="Midha S."/>
            <person name="Gautam V."/>
            <person name="Dash L."/>
            <person name="Kumar S."/>
            <person name="Shastri J."/>
            <person name="Singhal L."/>
            <person name="Patil P.B."/>
        </authorList>
    </citation>
    <scope>NUCLEOTIDE SEQUENCE [LARGE SCALE GENOMIC DNA]</scope>
    <source>
        <strain evidence="1 2">BC-19</strain>
    </source>
</reference>
<dbReference type="RefSeq" id="WP_143262287.1">
    <property type="nucleotide sequence ID" value="NZ_JYMX02000008.1"/>
</dbReference>
<sequence length="90" mass="10360">MNLGRVVVTRGLMAHCEEHGIDLMPFVHQYASNDWGDLGAEDQHSNNMEMFSLAGHVLGKYKLPTGQSIYIETNWNEQERYTTVMFPDER</sequence>
<gene>
    <name evidence="1" type="ORF">UE95_012190</name>
</gene>
<proteinExistence type="predicted"/>
<reference evidence="1 2" key="2">
    <citation type="journal article" date="2017" name="Front. Microbiol.">
        <title>Genomics Reveals a Unique Clone of Burkholderia cenocepacia Harboring an Actively Excising Novel Genomic Island.</title>
        <authorList>
            <person name="Patil P.P."/>
            <person name="Mali S."/>
            <person name="Midha S."/>
            <person name="Gautam V."/>
            <person name="Dash L."/>
            <person name="Kumar S."/>
            <person name="Shastri J."/>
            <person name="Singhal L."/>
            <person name="Patil P.B."/>
        </authorList>
    </citation>
    <scope>NUCLEOTIDE SEQUENCE [LARGE SCALE GENOMIC DNA]</scope>
    <source>
        <strain evidence="1 2">BC-19</strain>
    </source>
</reference>
<evidence type="ECO:0000313" key="1">
    <source>
        <dbReference type="EMBL" id="MCW3712046.1"/>
    </source>
</evidence>
<accession>A0ABD4UD73</accession>
<evidence type="ECO:0000313" key="2">
    <source>
        <dbReference type="Proteomes" id="UP000191686"/>
    </source>
</evidence>
<dbReference type="EMBL" id="JYMX02000008">
    <property type="protein sequence ID" value="MCW3712046.1"/>
    <property type="molecule type" value="Genomic_DNA"/>
</dbReference>
<organism evidence="1 2">
    <name type="scientific">Burkholderia cenocepacia</name>
    <dbReference type="NCBI Taxonomy" id="95486"/>
    <lineage>
        <taxon>Bacteria</taxon>
        <taxon>Pseudomonadati</taxon>
        <taxon>Pseudomonadota</taxon>
        <taxon>Betaproteobacteria</taxon>
        <taxon>Burkholderiales</taxon>
        <taxon>Burkholderiaceae</taxon>
        <taxon>Burkholderia</taxon>
        <taxon>Burkholderia cepacia complex</taxon>
    </lineage>
</organism>
<name>A0ABD4UD73_9BURK</name>
<dbReference type="AlphaFoldDB" id="A0ABD4UD73"/>
<dbReference type="Proteomes" id="UP000191686">
    <property type="component" value="Unassembled WGS sequence"/>
</dbReference>
<comment type="caution">
    <text evidence="1">The sequence shown here is derived from an EMBL/GenBank/DDBJ whole genome shotgun (WGS) entry which is preliminary data.</text>
</comment>